<proteinExistence type="predicted"/>
<dbReference type="PANTHER" id="PTHR30024">
    <property type="entry name" value="ALIPHATIC SULFONATES-BINDING PROTEIN-RELATED"/>
    <property type="match status" value="1"/>
</dbReference>
<sequence>MHSIQTRRRFLANLTTAGIAASIGIQGASAKDAPLETTTVRFSRGPGICIAPQYVAEDLIRAEGLSDFRYIDQQAGLASIAMLARGDIDFAMDFATALAIPIDQGAPIKVLAGVHVGCYELFAHEGINSVLDLKGKTVGVGQNLGSDPHVFVTAMATHVGLDPLKDINWVTSDVKAFDLFVQRKTDAFLGFPPEPQELRARKVGHVVVNSIQDRPWSQYFCCMLATNANYAAKYPAATKRVVRAVLKANDICVSEPERVARLLVNDGYTKQYEPALQALTEISYAKWRDHDPEDTIRFFALRLREAGMIKSSPQRIIASGTDWRFLNEIKRELKT</sequence>
<dbReference type="SUPFAM" id="SSF53850">
    <property type="entry name" value="Periplasmic binding protein-like II"/>
    <property type="match status" value="1"/>
</dbReference>
<gene>
    <name evidence="2" type="ORF">MAE02_61300</name>
</gene>
<evidence type="ECO:0000313" key="2">
    <source>
        <dbReference type="EMBL" id="GEO18434.1"/>
    </source>
</evidence>
<dbReference type="InterPro" id="IPR006311">
    <property type="entry name" value="TAT_signal"/>
</dbReference>
<evidence type="ECO:0000313" key="3">
    <source>
        <dbReference type="Proteomes" id="UP000321085"/>
    </source>
</evidence>
<dbReference type="Proteomes" id="UP000321085">
    <property type="component" value="Unassembled WGS sequence"/>
</dbReference>
<feature type="domain" description="SsuA/THI5-like" evidence="1">
    <location>
        <begin position="63"/>
        <end position="258"/>
    </location>
</feature>
<organism evidence="2 3">
    <name type="scientific">Microvirga aerophila</name>
    <dbReference type="NCBI Taxonomy" id="670291"/>
    <lineage>
        <taxon>Bacteria</taxon>
        <taxon>Pseudomonadati</taxon>
        <taxon>Pseudomonadota</taxon>
        <taxon>Alphaproteobacteria</taxon>
        <taxon>Hyphomicrobiales</taxon>
        <taxon>Methylobacteriaceae</taxon>
        <taxon>Microvirga</taxon>
    </lineage>
</organism>
<dbReference type="Gene3D" id="3.40.190.10">
    <property type="entry name" value="Periplasmic binding protein-like II"/>
    <property type="match status" value="2"/>
</dbReference>
<dbReference type="RefSeq" id="WP_147023015.1">
    <property type="nucleotide sequence ID" value="NZ_BJYU01000193.1"/>
</dbReference>
<dbReference type="InterPro" id="IPR015168">
    <property type="entry name" value="SsuA/THI5"/>
</dbReference>
<keyword evidence="3" id="KW-1185">Reference proteome</keyword>
<evidence type="ECO:0000259" key="1">
    <source>
        <dbReference type="Pfam" id="PF09084"/>
    </source>
</evidence>
<name>A0A512C2I7_9HYPH</name>
<comment type="caution">
    <text evidence="2">The sequence shown here is derived from an EMBL/GenBank/DDBJ whole genome shotgun (WGS) entry which is preliminary data.</text>
</comment>
<accession>A0A512C2I7</accession>
<reference evidence="2 3" key="1">
    <citation type="submission" date="2019-07" db="EMBL/GenBank/DDBJ databases">
        <title>Whole genome shotgun sequence of Microvirga aerophila NBRC 106136.</title>
        <authorList>
            <person name="Hosoyama A."/>
            <person name="Uohara A."/>
            <person name="Ohji S."/>
            <person name="Ichikawa N."/>
        </authorList>
    </citation>
    <scope>NUCLEOTIDE SEQUENCE [LARGE SCALE GENOMIC DNA]</scope>
    <source>
        <strain evidence="2 3">NBRC 106136</strain>
    </source>
</reference>
<dbReference type="AlphaFoldDB" id="A0A512C2I7"/>
<dbReference type="Pfam" id="PF09084">
    <property type="entry name" value="NMT1"/>
    <property type="match status" value="1"/>
</dbReference>
<dbReference type="PROSITE" id="PS51318">
    <property type="entry name" value="TAT"/>
    <property type="match status" value="1"/>
</dbReference>
<protein>
    <submittedName>
        <fullName evidence="2">ABC transporter substrate-binding protein</fullName>
    </submittedName>
</protein>
<dbReference type="EMBL" id="BJYU01000193">
    <property type="protein sequence ID" value="GEO18434.1"/>
    <property type="molecule type" value="Genomic_DNA"/>
</dbReference>